<feature type="binding site" evidence="4">
    <location>
        <position position="77"/>
    </location>
    <ligand>
        <name>S-adenosyl-L-methionine</name>
        <dbReference type="ChEBI" id="CHEBI:59789"/>
    </ligand>
</feature>
<keyword evidence="1 4" id="KW-0489">Methyltransferase</keyword>
<evidence type="ECO:0000256" key="1">
    <source>
        <dbReference type="ARBA" id="ARBA00022603"/>
    </source>
</evidence>
<evidence type="ECO:0000259" key="5">
    <source>
        <dbReference type="Pfam" id="PF08241"/>
    </source>
</evidence>
<evidence type="ECO:0000256" key="2">
    <source>
        <dbReference type="ARBA" id="ARBA00022679"/>
    </source>
</evidence>
<evidence type="ECO:0000256" key="3">
    <source>
        <dbReference type="ARBA" id="ARBA00022691"/>
    </source>
</evidence>
<keyword evidence="2 4" id="KW-0808">Transferase</keyword>
<dbReference type="PANTHER" id="PTHR43861:SF3">
    <property type="entry name" value="PUTATIVE (AFU_ORTHOLOGUE AFUA_2G14390)-RELATED"/>
    <property type="match status" value="1"/>
</dbReference>
<dbReference type="CDD" id="cd02440">
    <property type="entry name" value="AdoMet_MTases"/>
    <property type="match status" value="1"/>
</dbReference>
<comment type="function">
    <text evidence="4">Could be a S-adenosyl-L-methionine-dependent methyltransferase.</text>
</comment>
<feature type="domain" description="Methyltransferase type 11" evidence="5">
    <location>
        <begin position="53"/>
        <end position="145"/>
    </location>
</feature>
<keyword evidence="3 4" id="KW-0949">S-adenosyl-L-methionine</keyword>
<sequence>MADFNQLFDQWAESYDNTVFGTDNEYKEVFENYNGILNSICKYIDDKRHGITLEIGIGTGNLTGLLAQRGHHVIGIEPSTEMRKLATGKLTRVTVLDGHFLDVPIYNKVDSIVTSYAFHHLTLEEKEKALIYLDGLLNEGGKIVIADTMFSSLQYKKDLYKQVEQDGAVNLLNDLNTEYYELLDDVTELYEKIGYTYKVEQMNKYVWTILAQKGGKE</sequence>
<reference evidence="6 7" key="1">
    <citation type="submission" date="2020-07" db="EMBL/GenBank/DDBJ databases">
        <title>Alkalicella. sp. LB2 genome.</title>
        <authorList>
            <person name="Postec A."/>
            <person name="Quemeneur M."/>
        </authorList>
    </citation>
    <scope>NUCLEOTIDE SEQUENCE [LARGE SCALE GENOMIC DNA]</scope>
    <source>
        <strain evidence="6 7">LB2</strain>
    </source>
</reference>
<dbReference type="SUPFAM" id="SSF53335">
    <property type="entry name" value="S-adenosyl-L-methionine-dependent methyltransferases"/>
    <property type="match status" value="1"/>
</dbReference>
<evidence type="ECO:0000313" key="7">
    <source>
        <dbReference type="Proteomes" id="UP000516160"/>
    </source>
</evidence>
<dbReference type="GO" id="GO:0032259">
    <property type="term" value="P:methylation"/>
    <property type="evidence" value="ECO:0007669"/>
    <property type="project" value="UniProtKB-KW"/>
</dbReference>
<dbReference type="KEGG" id="acae:HYG86_02790"/>
<organism evidence="6 7">
    <name type="scientific">Alkalicella caledoniensis</name>
    <dbReference type="NCBI Taxonomy" id="2731377"/>
    <lineage>
        <taxon>Bacteria</taxon>
        <taxon>Bacillati</taxon>
        <taxon>Bacillota</taxon>
        <taxon>Clostridia</taxon>
        <taxon>Eubacteriales</taxon>
        <taxon>Proteinivoracaceae</taxon>
        <taxon>Alkalicella</taxon>
    </lineage>
</organism>
<dbReference type="Proteomes" id="UP000516160">
    <property type="component" value="Chromosome"/>
</dbReference>
<dbReference type="Pfam" id="PF08241">
    <property type="entry name" value="Methyltransf_11"/>
    <property type="match status" value="1"/>
</dbReference>
<dbReference type="Gene3D" id="3.40.50.150">
    <property type="entry name" value="Vaccinia Virus protein VP39"/>
    <property type="match status" value="1"/>
</dbReference>
<dbReference type="PANTHER" id="PTHR43861">
    <property type="entry name" value="TRANS-ACONITATE 2-METHYLTRANSFERASE-RELATED"/>
    <property type="match status" value="1"/>
</dbReference>
<comment type="caution">
    <text evidence="4">Lacks conserved residue(s) required for the propagation of feature annotation.</text>
</comment>
<gene>
    <name evidence="6" type="ORF">HYG86_02790</name>
</gene>
<dbReference type="GO" id="GO:0008757">
    <property type="term" value="F:S-adenosylmethionine-dependent methyltransferase activity"/>
    <property type="evidence" value="ECO:0007669"/>
    <property type="project" value="UniProtKB-UniRule"/>
</dbReference>
<protein>
    <recommendedName>
        <fullName evidence="4">Uncharacterized methyltransferase HYG86_02790</fullName>
        <ecNumber evidence="4">2.1.1.-</ecNumber>
    </recommendedName>
</protein>
<comment type="similarity">
    <text evidence="4">Belongs to the methyltransferase superfamily. YrrT family.</text>
</comment>
<keyword evidence="7" id="KW-1185">Reference proteome</keyword>
<dbReference type="InterPro" id="IPR013216">
    <property type="entry name" value="Methyltransf_11"/>
</dbReference>
<evidence type="ECO:0000313" key="6">
    <source>
        <dbReference type="EMBL" id="QNO13761.1"/>
    </source>
</evidence>
<dbReference type="EC" id="2.1.1.-" evidence="4"/>
<proteinExistence type="inferred from homology"/>
<accession>A0A7G9W4Z9</accession>
<evidence type="ECO:0000256" key="4">
    <source>
        <dbReference type="HAMAP-Rule" id="MF_02100"/>
    </source>
</evidence>
<dbReference type="AlphaFoldDB" id="A0A7G9W4Z9"/>
<dbReference type="HAMAP" id="MF_02100">
    <property type="entry name" value="Methyltr_YrrT"/>
    <property type="match status" value="1"/>
</dbReference>
<dbReference type="RefSeq" id="WP_213167426.1">
    <property type="nucleotide sequence ID" value="NZ_CP058559.1"/>
</dbReference>
<name>A0A7G9W4Z9_ALKCA</name>
<dbReference type="InterPro" id="IPR029063">
    <property type="entry name" value="SAM-dependent_MTases_sf"/>
</dbReference>
<dbReference type="EMBL" id="CP058559">
    <property type="protein sequence ID" value="QNO13761.1"/>
    <property type="molecule type" value="Genomic_DNA"/>
</dbReference>
<feature type="binding site" evidence="4">
    <location>
        <position position="56"/>
    </location>
    <ligand>
        <name>S-adenosyl-L-methionine</name>
        <dbReference type="ChEBI" id="CHEBI:59789"/>
    </ligand>
</feature>
<dbReference type="InterPro" id="IPR023553">
    <property type="entry name" value="Uncharacterised_MeTfrase_YrrT"/>
</dbReference>